<feature type="domain" description="DUF4296" evidence="1">
    <location>
        <begin position="25"/>
        <end position="106"/>
    </location>
</feature>
<organism evidence="2 3">
    <name type="scientific">Polaribacter atrinae</name>
    <dbReference type="NCBI Taxonomy" id="1333662"/>
    <lineage>
        <taxon>Bacteria</taxon>
        <taxon>Pseudomonadati</taxon>
        <taxon>Bacteroidota</taxon>
        <taxon>Flavobacteriia</taxon>
        <taxon>Flavobacteriales</taxon>
        <taxon>Flavobacteriaceae</taxon>
    </lineage>
</organism>
<dbReference type="AlphaFoldDB" id="A0A176TEB7"/>
<gene>
    <name evidence="2" type="ORF">LPB303_01665</name>
</gene>
<dbReference type="Pfam" id="PF14129">
    <property type="entry name" value="DUF4296"/>
    <property type="match status" value="1"/>
</dbReference>
<comment type="caution">
    <text evidence="2">The sequence shown here is derived from an EMBL/GenBank/DDBJ whole genome shotgun (WGS) entry which is preliminary data.</text>
</comment>
<keyword evidence="3" id="KW-1185">Reference proteome</keyword>
<dbReference type="STRING" id="1333662.LPB303_01665"/>
<evidence type="ECO:0000313" key="2">
    <source>
        <dbReference type="EMBL" id="OAD46268.1"/>
    </source>
</evidence>
<proteinExistence type="predicted"/>
<dbReference type="InterPro" id="IPR025381">
    <property type="entry name" value="DUF4296"/>
</dbReference>
<protein>
    <recommendedName>
        <fullName evidence="1">DUF4296 domain-containing protein</fullName>
    </recommendedName>
</protein>
<dbReference type="RefSeq" id="WP_068447493.1">
    <property type="nucleotide sequence ID" value="NZ_CANKUV010000001.1"/>
</dbReference>
<dbReference type="Proteomes" id="UP000076923">
    <property type="component" value="Unassembled WGS sequence"/>
</dbReference>
<sequence>MKKFSYFFVFLFLASCTSNTIFKEPEDLIPRDTMTLLLGDMMIASSAKFVQNKNEQKKVNYMAFIYDKYKIDSLRFQSSNLYYTSKIDLYEEMITDVKKNLEEKKDFYNKVSSRKDSIRKDSIKKIGKKLKKLDSIKKAEKILNPNLEEFQIKI</sequence>
<name>A0A176TEB7_9FLAO</name>
<reference evidence="2 3" key="1">
    <citation type="submission" date="2016-02" db="EMBL/GenBank/DDBJ databases">
        <title>Draft genome sequence of Polaribacter atrinae KACC17473.</title>
        <authorList>
            <person name="Shin S.-K."/>
            <person name="Yi H."/>
        </authorList>
    </citation>
    <scope>NUCLEOTIDE SEQUENCE [LARGE SCALE GENOMIC DNA]</scope>
    <source>
        <strain evidence="2 3">KACC 17473</strain>
    </source>
</reference>
<evidence type="ECO:0000259" key="1">
    <source>
        <dbReference type="Pfam" id="PF14129"/>
    </source>
</evidence>
<accession>A0A176TEB7</accession>
<dbReference type="OrthoDB" id="1525222at2"/>
<dbReference type="EMBL" id="LVWE01000003">
    <property type="protein sequence ID" value="OAD46268.1"/>
    <property type="molecule type" value="Genomic_DNA"/>
</dbReference>
<dbReference type="PROSITE" id="PS51257">
    <property type="entry name" value="PROKAR_LIPOPROTEIN"/>
    <property type="match status" value="1"/>
</dbReference>
<evidence type="ECO:0000313" key="3">
    <source>
        <dbReference type="Proteomes" id="UP000076923"/>
    </source>
</evidence>